<dbReference type="AlphaFoldDB" id="F0XPS9"/>
<keyword evidence="5" id="KW-0521">NADP</keyword>
<evidence type="ECO:0000259" key="6">
    <source>
        <dbReference type="Pfam" id="PF02544"/>
    </source>
</evidence>
<dbReference type="UniPathway" id="UPA00378"/>
<keyword evidence="2 5" id="KW-0812">Transmembrane</keyword>
<evidence type="ECO:0000313" key="8">
    <source>
        <dbReference type="Proteomes" id="UP000007796"/>
    </source>
</evidence>
<comment type="caution">
    <text evidence="5">Lacks conserved residue(s) required for the propagation of feature annotation.</text>
</comment>
<comment type="similarity">
    <text evidence="5">Belongs to the steroid 5-alpha reductase family. Polyprenal reductase subfamily.</text>
</comment>
<accession>F0XPS9</accession>
<feature type="transmembrane region" description="Helical" evidence="5">
    <location>
        <begin position="193"/>
        <end position="211"/>
    </location>
</feature>
<dbReference type="GO" id="GO:0003865">
    <property type="term" value="F:3-oxo-5-alpha-steroid 4-dehydrogenase activity"/>
    <property type="evidence" value="ECO:0007669"/>
    <property type="project" value="TreeGrafter"/>
</dbReference>
<comment type="subcellular location">
    <subcellularLocation>
        <location evidence="1">Endomembrane system</location>
        <topology evidence="1">Multi-pass membrane protein</topology>
    </subcellularLocation>
    <subcellularLocation>
        <location evidence="5">Endoplasmic reticulum membrane</location>
    </subcellularLocation>
</comment>
<dbReference type="PANTHER" id="PTHR14624">
    <property type="entry name" value="DFG10 PROTEIN"/>
    <property type="match status" value="1"/>
</dbReference>
<dbReference type="HOGENOM" id="CLU_044409_0_1_1"/>
<feature type="transmembrane region" description="Helical" evidence="5">
    <location>
        <begin position="27"/>
        <end position="45"/>
    </location>
</feature>
<dbReference type="RefSeq" id="XP_014170099.1">
    <property type="nucleotide sequence ID" value="XM_014314624.1"/>
</dbReference>
<gene>
    <name evidence="7" type="ORF">CMQ_7619</name>
</gene>
<dbReference type="GeneID" id="25981183"/>
<dbReference type="GO" id="GO:0160198">
    <property type="term" value="F:polyprenal reductase activity"/>
    <property type="evidence" value="ECO:0007669"/>
    <property type="project" value="UniProtKB-EC"/>
</dbReference>
<keyword evidence="5" id="KW-0256">Endoplasmic reticulum</keyword>
<evidence type="ECO:0000256" key="4">
    <source>
        <dbReference type="ARBA" id="ARBA00023136"/>
    </source>
</evidence>
<evidence type="ECO:0000256" key="1">
    <source>
        <dbReference type="ARBA" id="ARBA00004127"/>
    </source>
</evidence>
<reference evidence="7 8" key="1">
    <citation type="journal article" date="2011" name="Proc. Natl. Acad. Sci. U.S.A.">
        <title>Genome and transcriptome analyses of the mountain pine beetle-fungal symbiont Grosmannia clavigera, a lodgepole pine pathogen.</title>
        <authorList>
            <person name="DiGuistini S."/>
            <person name="Wang Y."/>
            <person name="Liao N.Y."/>
            <person name="Taylor G."/>
            <person name="Tanguay P."/>
            <person name="Feau N."/>
            <person name="Henrissat B."/>
            <person name="Chan S.K."/>
            <person name="Hesse-Orce U."/>
            <person name="Alamouti S.M."/>
            <person name="Tsui C.K.M."/>
            <person name="Docking R.T."/>
            <person name="Levasseur A."/>
            <person name="Haridas S."/>
            <person name="Robertson G."/>
            <person name="Birol I."/>
            <person name="Holt R.A."/>
            <person name="Marra M.A."/>
            <person name="Hamelin R.C."/>
            <person name="Hirst M."/>
            <person name="Jones S.J.M."/>
            <person name="Bohlmann J."/>
            <person name="Breuil C."/>
        </authorList>
    </citation>
    <scope>NUCLEOTIDE SEQUENCE [LARGE SCALE GENOMIC DNA]</scope>
    <source>
        <strain evidence="8">kw1407 / UAMH 11150</strain>
    </source>
</reference>
<dbReference type="InParanoid" id="F0XPS9"/>
<feature type="domain" description="3-oxo-5-alpha-steroid 4-dehydrogenase C-terminal" evidence="6">
    <location>
        <begin position="191"/>
        <end position="336"/>
    </location>
</feature>
<dbReference type="PANTHER" id="PTHR14624:SF0">
    <property type="entry name" value="POLYPRENOL REDUCTASE"/>
    <property type="match status" value="1"/>
</dbReference>
<dbReference type="InterPro" id="IPR001104">
    <property type="entry name" value="3-oxo-5_a-steroid_4-DH_C"/>
</dbReference>
<dbReference type="GO" id="GO:0016095">
    <property type="term" value="P:polyprenol catabolic process"/>
    <property type="evidence" value="ECO:0007669"/>
    <property type="project" value="UniProtKB-UniRule"/>
</dbReference>
<keyword evidence="5" id="KW-0560">Oxidoreductase</keyword>
<comment type="catalytic activity">
    <reaction evidence="5">
        <text>a di-trans,poly-cis-dolichal + NADP(+) = a di-trans,poly-cis-polyprenal + NADPH + H(+)</text>
        <dbReference type="Rhea" id="RHEA:80727"/>
        <dbReference type="Rhea" id="RHEA-COMP:19536"/>
        <dbReference type="Rhea" id="RHEA-COMP:19537"/>
        <dbReference type="ChEBI" id="CHEBI:15378"/>
        <dbReference type="ChEBI" id="CHEBI:57783"/>
        <dbReference type="ChEBI" id="CHEBI:58349"/>
        <dbReference type="ChEBI" id="CHEBI:231623"/>
        <dbReference type="ChEBI" id="CHEBI:231637"/>
        <dbReference type="EC" id="1.3.1.94"/>
    </reaction>
    <physiologicalReaction direction="right-to-left" evidence="5">
        <dbReference type="Rhea" id="RHEA:80729"/>
    </physiologicalReaction>
</comment>
<dbReference type="STRING" id="655863.F0XPS9"/>
<evidence type="ECO:0000256" key="2">
    <source>
        <dbReference type="ARBA" id="ARBA00022692"/>
    </source>
</evidence>
<dbReference type="InterPro" id="IPR039698">
    <property type="entry name" value="Dfg10/SRD5A3"/>
</dbReference>
<evidence type="ECO:0000256" key="3">
    <source>
        <dbReference type="ARBA" id="ARBA00022989"/>
    </source>
</evidence>
<proteinExistence type="inferred from homology"/>
<dbReference type="GO" id="GO:0102389">
    <property type="term" value="F:polyprenol reductase activity"/>
    <property type="evidence" value="ECO:0007669"/>
    <property type="project" value="UniProtKB-UniRule"/>
</dbReference>
<protein>
    <recommendedName>
        <fullName evidence="5">Polyprenal reductase</fullName>
        <ecNumber evidence="5">1.3.1.94</ecNumber>
    </recommendedName>
</protein>
<dbReference type="OrthoDB" id="541710at2759"/>
<dbReference type="eggNOG" id="KOG1640">
    <property type="taxonomic scope" value="Eukaryota"/>
</dbReference>
<dbReference type="Proteomes" id="UP000007796">
    <property type="component" value="Unassembled WGS sequence"/>
</dbReference>
<comment type="pathway">
    <text evidence="5">Protein modification; protein glycosylation.</text>
</comment>
<name>F0XPS9_GROCL</name>
<dbReference type="GO" id="GO:0006488">
    <property type="term" value="P:dolichol-linked oligosaccharide biosynthetic process"/>
    <property type="evidence" value="ECO:0007669"/>
    <property type="project" value="UniProtKB-UniRule"/>
</dbReference>
<dbReference type="EMBL" id="GL629801">
    <property type="protein sequence ID" value="EFX00617.1"/>
    <property type="molecule type" value="Genomic_DNA"/>
</dbReference>
<dbReference type="GO" id="GO:0005789">
    <property type="term" value="C:endoplasmic reticulum membrane"/>
    <property type="evidence" value="ECO:0007669"/>
    <property type="project" value="UniProtKB-SubCell"/>
</dbReference>
<sequence length="336" mass="37035">MDGALLSGWLASVGDQAARVTPVQYCQTVFVILATGVLAVNALPARTKRYLLDYGARENKSTGVLHDKTIGNAGGDAAKHPIGADTLEYVVATFASYSQVPHAWFSSFYIAYLVCAFGWTAQWLLWQQGASSGGFFAWLAEHQRTADRKSEPSATSMSLMQVSVAMGLEALQAARRLYEHASVFKASNSKMNFTHWALGLAFYVCMSVAVWIEGSPAGRGIEWAKLALGTSLFLFAWLQQYRCHGHLASLVKYSLPEEGMFRYLVCPHYTCECTLYLALSIVAAPAGQLFNQTLLPSVFFVVACLGVTANRTTKWYIEKFGAARVAKRWKMIPFIF</sequence>
<evidence type="ECO:0000313" key="7">
    <source>
        <dbReference type="EMBL" id="EFX00617.1"/>
    </source>
</evidence>
<dbReference type="PROSITE" id="PS50244">
    <property type="entry name" value="S5A_REDUCTASE"/>
    <property type="match status" value="1"/>
</dbReference>
<keyword evidence="8" id="KW-1185">Reference proteome</keyword>
<evidence type="ECO:0000256" key="5">
    <source>
        <dbReference type="RuleBase" id="RU367081"/>
    </source>
</evidence>
<comment type="function">
    <text evidence="5">Plays a key role in early steps of protein N-linked glycosylation by being involved in the conversion of polyprenol into dolichol. Acts as a polyprenal reductase that mediates the reduction of polyprenal into dolichal in a NADP-dependent mechanism. Dolichols are required for the synthesis of dolichol-linked monosaccharides and the oligosaccharide precursor used for N-glycosylation.</text>
</comment>
<dbReference type="Pfam" id="PF02544">
    <property type="entry name" value="Steroid_dh"/>
    <property type="match status" value="1"/>
</dbReference>
<keyword evidence="4 5" id="KW-0472">Membrane</keyword>
<organism evidence="8">
    <name type="scientific">Grosmannia clavigera (strain kw1407 / UAMH 11150)</name>
    <name type="common">Blue stain fungus</name>
    <name type="synonym">Graphiocladiella clavigera</name>
    <dbReference type="NCBI Taxonomy" id="655863"/>
    <lineage>
        <taxon>Eukaryota</taxon>
        <taxon>Fungi</taxon>
        <taxon>Dikarya</taxon>
        <taxon>Ascomycota</taxon>
        <taxon>Pezizomycotina</taxon>
        <taxon>Sordariomycetes</taxon>
        <taxon>Sordariomycetidae</taxon>
        <taxon>Ophiostomatales</taxon>
        <taxon>Ophiostomataceae</taxon>
        <taxon>Leptographium</taxon>
    </lineage>
</organism>
<dbReference type="EC" id="1.3.1.94" evidence="5"/>
<keyword evidence="3 5" id="KW-1133">Transmembrane helix</keyword>